<feature type="signal peptide" evidence="2">
    <location>
        <begin position="1"/>
        <end position="27"/>
    </location>
</feature>
<accession>A0A844TEY1</accession>
<keyword evidence="4" id="KW-1185">Reference proteome</keyword>
<gene>
    <name evidence="3" type="ORF">GPL20_15965</name>
</gene>
<dbReference type="OrthoDB" id="8256152at2"/>
<sequence length="85" mass="9605">MMHMPRAFRLPLAAFGLLMALSGAARCDDPAEASRESIIQGVRDDVRRQIKQREAEQRASKTKSSVRARHLSKADKSRQANRSRE</sequence>
<dbReference type="AlphaFoldDB" id="A0A844TEY1"/>
<comment type="caution">
    <text evidence="3">The sequence shown here is derived from an EMBL/GenBank/DDBJ whole genome shotgun (WGS) entry which is preliminary data.</text>
</comment>
<evidence type="ECO:0000313" key="3">
    <source>
        <dbReference type="EMBL" id="MVT74514.1"/>
    </source>
</evidence>
<feature type="compositionally biased region" description="Basic and acidic residues" evidence="1">
    <location>
        <begin position="72"/>
        <end position="85"/>
    </location>
</feature>
<evidence type="ECO:0000256" key="1">
    <source>
        <dbReference type="SAM" id="MobiDB-lite"/>
    </source>
</evidence>
<proteinExistence type="predicted"/>
<feature type="region of interest" description="Disordered" evidence="1">
    <location>
        <begin position="52"/>
        <end position="85"/>
    </location>
</feature>
<evidence type="ECO:0000256" key="2">
    <source>
        <dbReference type="SAM" id="SignalP"/>
    </source>
</evidence>
<dbReference type="Proteomes" id="UP000449969">
    <property type="component" value="Unassembled WGS sequence"/>
</dbReference>
<organism evidence="3 4">
    <name type="scientific">Bradyrhizobium cajani</name>
    <dbReference type="NCBI Taxonomy" id="1928661"/>
    <lineage>
        <taxon>Bacteria</taxon>
        <taxon>Pseudomonadati</taxon>
        <taxon>Pseudomonadota</taxon>
        <taxon>Alphaproteobacteria</taxon>
        <taxon>Hyphomicrobiales</taxon>
        <taxon>Nitrobacteraceae</taxon>
        <taxon>Bradyrhizobium</taxon>
    </lineage>
</organism>
<dbReference type="EMBL" id="WQNE01000011">
    <property type="protein sequence ID" value="MVT74514.1"/>
    <property type="molecule type" value="Genomic_DNA"/>
</dbReference>
<reference evidence="3 4" key="1">
    <citation type="submission" date="2019-12" db="EMBL/GenBank/DDBJ databases">
        <title>Draft genome sequences Bradyrhizobium cajani AMBPC1010, Bradyrhizobium pachyrhizi AMBPC1040 and Bradyrhizobium yuanmingense ALSPC3051, three plant growth promoting strains isolated from nodules of Cajanus cajan L. in Dominican Republic.</title>
        <authorList>
            <person name="Flores-Felix J.D."/>
            <person name="Araujo J."/>
            <person name="Diaz-Alcantara C."/>
            <person name="Gonzalez-Andres F."/>
            <person name="Velazquez E."/>
        </authorList>
    </citation>
    <scope>NUCLEOTIDE SEQUENCE [LARGE SCALE GENOMIC DNA]</scope>
    <source>
        <strain evidence="3 4">1010</strain>
    </source>
</reference>
<dbReference type="RefSeq" id="WP_157330407.1">
    <property type="nucleotide sequence ID" value="NZ_JANADL010000051.1"/>
</dbReference>
<feature type="chain" id="PRO_5032670664" evidence="2">
    <location>
        <begin position="28"/>
        <end position="85"/>
    </location>
</feature>
<protein>
    <submittedName>
        <fullName evidence="3">Uncharacterized protein</fullName>
    </submittedName>
</protein>
<feature type="compositionally biased region" description="Basic residues" evidence="1">
    <location>
        <begin position="60"/>
        <end position="71"/>
    </location>
</feature>
<keyword evidence="2" id="KW-0732">Signal</keyword>
<evidence type="ECO:0000313" key="4">
    <source>
        <dbReference type="Proteomes" id="UP000449969"/>
    </source>
</evidence>
<name>A0A844TEY1_9BRAD</name>